<feature type="non-terminal residue" evidence="2">
    <location>
        <position position="193"/>
    </location>
</feature>
<dbReference type="InterPro" id="IPR010730">
    <property type="entry name" value="HET"/>
</dbReference>
<proteinExistence type="predicted"/>
<protein>
    <submittedName>
        <fullName evidence="2">HET-domain-containing protein</fullName>
    </submittedName>
</protein>
<gene>
    <name evidence="2" type="ORF">K458DRAFT_319290</name>
</gene>
<dbReference type="PANTHER" id="PTHR24148">
    <property type="entry name" value="ANKYRIN REPEAT DOMAIN-CONTAINING PROTEIN 39 HOMOLOG-RELATED"/>
    <property type="match status" value="1"/>
</dbReference>
<dbReference type="OrthoDB" id="194358at2759"/>
<dbReference type="Proteomes" id="UP000799291">
    <property type="component" value="Unassembled WGS sequence"/>
</dbReference>
<evidence type="ECO:0000313" key="3">
    <source>
        <dbReference type="Proteomes" id="UP000799291"/>
    </source>
</evidence>
<feature type="domain" description="Heterokaryon incompatibility" evidence="1">
    <location>
        <begin position="50"/>
        <end position="188"/>
    </location>
</feature>
<dbReference type="EMBL" id="MU005621">
    <property type="protein sequence ID" value="KAF2677572.1"/>
    <property type="molecule type" value="Genomic_DNA"/>
</dbReference>
<evidence type="ECO:0000259" key="1">
    <source>
        <dbReference type="Pfam" id="PF06985"/>
    </source>
</evidence>
<sequence length="193" mass="21702">MAAIYEAHPLHFGASTKIRVVELLPNDSSDLSAPISCKFHVLSLDEAPPYTALSYVWGDATVTKTILLDGEPFSVRVNLWNFLMQKRAEGDRANTDSSFLWIDAICIDQTSIAERNHQVSMMGRIYSEATSVIAWLGIGPESITSAMKQIKLWSRMDEGAPNWISLAFDSIRQLSTSEYWTRVWIVQEFVLGK</sequence>
<dbReference type="Pfam" id="PF06985">
    <property type="entry name" value="HET"/>
    <property type="match status" value="1"/>
</dbReference>
<name>A0A6G1IH84_9PLEO</name>
<dbReference type="InterPro" id="IPR052895">
    <property type="entry name" value="HetReg/Transcr_Mod"/>
</dbReference>
<dbReference type="PANTHER" id="PTHR24148:SF73">
    <property type="entry name" value="HET DOMAIN PROTEIN (AFU_ORTHOLOGUE AFUA_8G01020)"/>
    <property type="match status" value="1"/>
</dbReference>
<accession>A0A6G1IH84</accession>
<organism evidence="2 3">
    <name type="scientific">Lentithecium fluviatile CBS 122367</name>
    <dbReference type="NCBI Taxonomy" id="1168545"/>
    <lineage>
        <taxon>Eukaryota</taxon>
        <taxon>Fungi</taxon>
        <taxon>Dikarya</taxon>
        <taxon>Ascomycota</taxon>
        <taxon>Pezizomycotina</taxon>
        <taxon>Dothideomycetes</taxon>
        <taxon>Pleosporomycetidae</taxon>
        <taxon>Pleosporales</taxon>
        <taxon>Massarineae</taxon>
        <taxon>Lentitheciaceae</taxon>
        <taxon>Lentithecium</taxon>
    </lineage>
</organism>
<dbReference type="AlphaFoldDB" id="A0A6G1IH84"/>
<keyword evidence="3" id="KW-1185">Reference proteome</keyword>
<reference evidence="2" key="1">
    <citation type="journal article" date="2020" name="Stud. Mycol.">
        <title>101 Dothideomycetes genomes: a test case for predicting lifestyles and emergence of pathogens.</title>
        <authorList>
            <person name="Haridas S."/>
            <person name="Albert R."/>
            <person name="Binder M."/>
            <person name="Bloem J."/>
            <person name="Labutti K."/>
            <person name="Salamov A."/>
            <person name="Andreopoulos B."/>
            <person name="Baker S."/>
            <person name="Barry K."/>
            <person name="Bills G."/>
            <person name="Bluhm B."/>
            <person name="Cannon C."/>
            <person name="Castanera R."/>
            <person name="Culley D."/>
            <person name="Daum C."/>
            <person name="Ezra D."/>
            <person name="Gonzalez J."/>
            <person name="Henrissat B."/>
            <person name="Kuo A."/>
            <person name="Liang C."/>
            <person name="Lipzen A."/>
            <person name="Lutzoni F."/>
            <person name="Magnuson J."/>
            <person name="Mondo S."/>
            <person name="Nolan M."/>
            <person name="Ohm R."/>
            <person name="Pangilinan J."/>
            <person name="Park H.-J."/>
            <person name="Ramirez L."/>
            <person name="Alfaro M."/>
            <person name="Sun H."/>
            <person name="Tritt A."/>
            <person name="Yoshinaga Y."/>
            <person name="Zwiers L.-H."/>
            <person name="Turgeon B."/>
            <person name="Goodwin S."/>
            <person name="Spatafora J."/>
            <person name="Crous P."/>
            <person name="Grigoriev I."/>
        </authorList>
    </citation>
    <scope>NUCLEOTIDE SEQUENCE</scope>
    <source>
        <strain evidence="2">CBS 122367</strain>
    </source>
</reference>
<evidence type="ECO:0000313" key="2">
    <source>
        <dbReference type="EMBL" id="KAF2677572.1"/>
    </source>
</evidence>